<evidence type="ECO:0000256" key="1">
    <source>
        <dbReference type="SAM" id="SignalP"/>
    </source>
</evidence>
<gene>
    <name evidence="2" type="ORF">PVAP13_2NG263706</name>
</gene>
<sequence length="103" mass="11048">MLSIGLSWCTMLAAVLLLIVISLCRACCLVMTGSPCERVARCREKVQRRKFAVTQGSLPQIVPATSSEPSCLGDLPGPSNQPCTFQPAGPCDLLPVSRKRTSE</sequence>
<accession>A0A8T0VGL2</accession>
<keyword evidence="1" id="KW-0732">Signal</keyword>
<dbReference type="Proteomes" id="UP000823388">
    <property type="component" value="Chromosome 2N"/>
</dbReference>
<comment type="caution">
    <text evidence="2">The sequence shown here is derived from an EMBL/GenBank/DDBJ whole genome shotgun (WGS) entry which is preliminary data.</text>
</comment>
<organism evidence="2 3">
    <name type="scientific">Panicum virgatum</name>
    <name type="common">Blackwell switchgrass</name>
    <dbReference type="NCBI Taxonomy" id="38727"/>
    <lineage>
        <taxon>Eukaryota</taxon>
        <taxon>Viridiplantae</taxon>
        <taxon>Streptophyta</taxon>
        <taxon>Embryophyta</taxon>
        <taxon>Tracheophyta</taxon>
        <taxon>Spermatophyta</taxon>
        <taxon>Magnoliopsida</taxon>
        <taxon>Liliopsida</taxon>
        <taxon>Poales</taxon>
        <taxon>Poaceae</taxon>
        <taxon>PACMAD clade</taxon>
        <taxon>Panicoideae</taxon>
        <taxon>Panicodae</taxon>
        <taxon>Paniceae</taxon>
        <taxon>Panicinae</taxon>
        <taxon>Panicum</taxon>
        <taxon>Panicum sect. Hiantes</taxon>
    </lineage>
</organism>
<reference evidence="2" key="1">
    <citation type="submission" date="2020-05" db="EMBL/GenBank/DDBJ databases">
        <title>WGS assembly of Panicum virgatum.</title>
        <authorList>
            <person name="Lovell J.T."/>
            <person name="Jenkins J."/>
            <person name="Shu S."/>
            <person name="Juenger T.E."/>
            <person name="Schmutz J."/>
        </authorList>
    </citation>
    <scope>NUCLEOTIDE SEQUENCE</scope>
    <source>
        <strain evidence="2">AP13</strain>
    </source>
</reference>
<keyword evidence="3" id="KW-1185">Reference proteome</keyword>
<evidence type="ECO:0000313" key="3">
    <source>
        <dbReference type="Proteomes" id="UP000823388"/>
    </source>
</evidence>
<evidence type="ECO:0008006" key="4">
    <source>
        <dbReference type="Google" id="ProtNLM"/>
    </source>
</evidence>
<evidence type="ECO:0000313" key="2">
    <source>
        <dbReference type="EMBL" id="KAG2633547.1"/>
    </source>
</evidence>
<name>A0A8T0VGL2_PANVG</name>
<feature type="chain" id="PRO_5035903458" description="Secreted protein" evidence="1">
    <location>
        <begin position="27"/>
        <end position="103"/>
    </location>
</feature>
<dbReference type="EMBL" id="CM029040">
    <property type="protein sequence ID" value="KAG2633547.1"/>
    <property type="molecule type" value="Genomic_DNA"/>
</dbReference>
<feature type="signal peptide" evidence="1">
    <location>
        <begin position="1"/>
        <end position="26"/>
    </location>
</feature>
<proteinExistence type="predicted"/>
<protein>
    <recommendedName>
        <fullName evidence="4">Secreted protein</fullName>
    </recommendedName>
</protein>
<dbReference type="AlphaFoldDB" id="A0A8T0VGL2"/>